<dbReference type="EMBL" id="MN739902">
    <property type="protein sequence ID" value="QHT76796.1"/>
    <property type="molecule type" value="Genomic_DNA"/>
</dbReference>
<proteinExistence type="predicted"/>
<reference evidence="1" key="1">
    <citation type="journal article" date="2020" name="Nature">
        <title>Giant virus diversity and host interactions through global metagenomics.</title>
        <authorList>
            <person name="Schulz F."/>
            <person name="Roux S."/>
            <person name="Paez-Espino D."/>
            <person name="Jungbluth S."/>
            <person name="Walsh D.A."/>
            <person name="Denef V.J."/>
            <person name="McMahon K.D."/>
            <person name="Konstantinidis K.T."/>
            <person name="Eloe-Fadrosh E.A."/>
            <person name="Kyrpides N.C."/>
            <person name="Woyke T."/>
        </authorList>
    </citation>
    <scope>NUCLEOTIDE SEQUENCE</scope>
    <source>
        <strain evidence="1">GVMAG-M-3300023179-82</strain>
    </source>
</reference>
<dbReference type="AlphaFoldDB" id="A0A6C0H997"/>
<sequence length="320" mass="38141">MEYIGYQNNQQKYKKKYIKYKNKYINLISGGTMDISLNELQEYKLNEEYTYTQEDPIAYYCKHPSLENVFCIFEKVVSHDRYNTTDGDYRTRLNLIKDNTFKPERYKKAYKKRWVNFCFILRGDGIQISINKFFDFYMVYMVLLNDSIPTLDAWFNTFDIESRNLIIQMTANIDTDTGRGVHYYISNNTDGELRGIWGKSIPFDPIYKRQSIILHSFSAYVISNKFNTIQYIWTSPSDAMTYIFNLLFSYIQSNSLVLGEIKLDDNNPPEEYNKRPIKKDQLNYPVGGTMYIQIKFLADIFKNLLYNDLEHKFYNTIREL</sequence>
<name>A0A6C0H997_9ZZZZ</name>
<evidence type="ECO:0000313" key="1">
    <source>
        <dbReference type="EMBL" id="QHT76796.1"/>
    </source>
</evidence>
<protein>
    <submittedName>
        <fullName evidence="1">Uncharacterized protein</fullName>
    </submittedName>
</protein>
<organism evidence="1">
    <name type="scientific">viral metagenome</name>
    <dbReference type="NCBI Taxonomy" id="1070528"/>
    <lineage>
        <taxon>unclassified sequences</taxon>
        <taxon>metagenomes</taxon>
        <taxon>organismal metagenomes</taxon>
    </lineage>
</organism>
<accession>A0A6C0H997</accession>